<evidence type="ECO:0000313" key="5">
    <source>
        <dbReference type="Proteomes" id="UP000183894"/>
    </source>
</evidence>
<protein>
    <recommendedName>
        <fullName evidence="3">DUF7344 domain-containing protein</fullName>
    </recommendedName>
</protein>
<sequence>MAQLEQRDSGERPVSRDEVHGLLSSHRRRYALHAIKQADGPTELSNLAEQVAAWENEKAVRDVTSTERHRVYTSMQQTHLPALERAGVITHDNGTITLTEQATVLDVYLDVVPGNSIPWAEYYLGLSAVAISLVAAVWVGVFPSWIPQLVWAAIISLLFMGSAAYHVYQNRRMRLGETDKPPELME</sequence>
<dbReference type="Proteomes" id="UP000183894">
    <property type="component" value="Unassembled WGS sequence"/>
</dbReference>
<evidence type="ECO:0000313" key="4">
    <source>
        <dbReference type="EMBL" id="SEL81398.1"/>
    </source>
</evidence>
<evidence type="ECO:0000256" key="2">
    <source>
        <dbReference type="SAM" id="Phobius"/>
    </source>
</evidence>
<evidence type="ECO:0000259" key="3">
    <source>
        <dbReference type="Pfam" id="PF24035"/>
    </source>
</evidence>
<feature type="transmembrane region" description="Helical" evidence="2">
    <location>
        <begin position="149"/>
        <end position="168"/>
    </location>
</feature>
<feature type="transmembrane region" description="Helical" evidence="2">
    <location>
        <begin position="122"/>
        <end position="143"/>
    </location>
</feature>
<dbReference type="InterPro" id="IPR055768">
    <property type="entry name" value="DUF7344"/>
</dbReference>
<proteinExistence type="predicted"/>
<evidence type="ECO:0000256" key="1">
    <source>
        <dbReference type="SAM" id="MobiDB-lite"/>
    </source>
</evidence>
<name>A0A1H7T9M0_HALLR</name>
<accession>A0A1H7T9M0</accession>
<feature type="region of interest" description="Disordered" evidence="1">
    <location>
        <begin position="1"/>
        <end position="20"/>
    </location>
</feature>
<gene>
    <name evidence="4" type="ORF">SAMN04488691_108125</name>
</gene>
<keyword evidence="2" id="KW-0472">Membrane</keyword>
<reference evidence="4 5" key="1">
    <citation type="submission" date="2016-10" db="EMBL/GenBank/DDBJ databases">
        <authorList>
            <person name="de Groot N.N."/>
        </authorList>
    </citation>
    <scope>NUCLEOTIDE SEQUENCE [LARGE SCALE GENOMIC DNA]</scope>
    <source>
        <strain evidence="4 5">CDM_5</strain>
    </source>
</reference>
<dbReference type="EMBL" id="FOAD01000008">
    <property type="protein sequence ID" value="SEL81398.1"/>
    <property type="molecule type" value="Genomic_DNA"/>
</dbReference>
<dbReference type="AlphaFoldDB" id="A0A1H7T9M0"/>
<keyword evidence="2" id="KW-1133">Transmembrane helix</keyword>
<dbReference type="OrthoDB" id="331021at2157"/>
<dbReference type="RefSeq" id="WP_074795817.1">
    <property type="nucleotide sequence ID" value="NZ_FOAD01000008.1"/>
</dbReference>
<keyword evidence="2" id="KW-0812">Transmembrane</keyword>
<dbReference type="Pfam" id="PF24035">
    <property type="entry name" value="DUF7344"/>
    <property type="match status" value="1"/>
</dbReference>
<organism evidence="4 5">
    <name type="scientific">Haloferax larsenii</name>
    <dbReference type="NCBI Taxonomy" id="302484"/>
    <lineage>
        <taxon>Archaea</taxon>
        <taxon>Methanobacteriati</taxon>
        <taxon>Methanobacteriota</taxon>
        <taxon>Stenosarchaea group</taxon>
        <taxon>Halobacteria</taxon>
        <taxon>Halobacteriales</taxon>
        <taxon>Haloferacaceae</taxon>
        <taxon>Haloferax</taxon>
    </lineage>
</organism>
<feature type="domain" description="DUF7344" evidence="3">
    <location>
        <begin position="21"/>
        <end position="94"/>
    </location>
</feature>